<feature type="domain" description="MOFRL" evidence="2">
    <location>
        <begin position="436"/>
        <end position="562"/>
    </location>
</feature>
<dbReference type="EMBL" id="JTDF01002462">
    <property type="protein sequence ID" value="KAF8568766.1"/>
    <property type="molecule type" value="Genomic_DNA"/>
</dbReference>
<dbReference type="PANTHER" id="PTHR12227">
    <property type="entry name" value="GLYCERATE KINASE"/>
    <property type="match status" value="1"/>
</dbReference>
<gene>
    <name evidence="4" type="ORF">P879_01920</name>
</gene>
<evidence type="ECO:0000259" key="3">
    <source>
        <dbReference type="Pfam" id="PF13660"/>
    </source>
</evidence>
<keyword evidence="5" id="KW-1185">Reference proteome</keyword>
<comment type="similarity">
    <text evidence="1">Belongs to the glycerate kinase type-2 family.</text>
</comment>
<dbReference type="InterPro" id="IPR025286">
    <property type="entry name" value="MOFRL_assoc_dom"/>
</dbReference>
<dbReference type="GO" id="GO:0008887">
    <property type="term" value="F:glycerate kinase activity"/>
    <property type="evidence" value="ECO:0007669"/>
    <property type="project" value="InterPro"/>
</dbReference>
<reference evidence="4 5" key="1">
    <citation type="submission" date="2019-07" db="EMBL/GenBank/DDBJ databases">
        <title>Annotation for the trematode Paragonimus westermani.</title>
        <authorList>
            <person name="Choi Y.-J."/>
        </authorList>
    </citation>
    <scope>NUCLEOTIDE SEQUENCE [LARGE SCALE GENOMIC DNA]</scope>
    <source>
        <strain evidence="4">180907_Pwestermani</strain>
    </source>
</reference>
<dbReference type="OrthoDB" id="44918at2759"/>
<dbReference type="GO" id="GO:0005737">
    <property type="term" value="C:cytoplasm"/>
    <property type="evidence" value="ECO:0007669"/>
    <property type="project" value="TreeGrafter"/>
</dbReference>
<evidence type="ECO:0000256" key="1">
    <source>
        <dbReference type="ARBA" id="ARBA00005393"/>
    </source>
</evidence>
<dbReference type="Proteomes" id="UP000699462">
    <property type="component" value="Unassembled WGS sequence"/>
</dbReference>
<dbReference type="Pfam" id="PF13660">
    <property type="entry name" value="DUF4147"/>
    <property type="match status" value="1"/>
</dbReference>
<dbReference type="SUPFAM" id="SSF82544">
    <property type="entry name" value="GckA/TtuD-like"/>
    <property type="match status" value="1"/>
</dbReference>
<feature type="domain" description="MOFRL-associated" evidence="3">
    <location>
        <begin position="10"/>
        <end position="276"/>
    </location>
</feature>
<dbReference type="InterPro" id="IPR037035">
    <property type="entry name" value="GK-like_C_sf"/>
</dbReference>
<proteinExistence type="inferred from homology"/>
<sequence length="572" mass="61661">MPAVDEMCYHAFDLGVRAVNAYTLVTKSVRFHDSKIEIQNTVYDVAGRLVVFGIGKAALGMLRAIFNVPGVRIDSAIGCIPQSTEDELSDEGFCSGSSHALLGIGEDSLKHNSRIRLFYGSRTNLPNEEVVRASVLMSETATSLGVNDLLLVCLTGGGSALLTLPKRFRGGRLPLTDVLTTIKLVSSAGADISELNAVRSCLDELKAGGLASLAYPAQVVCLIISDVIGDPIQYIASGPTHIDPQYSASLRINRCLEVLQQYDLLNELPQNIQAFLTTEQSTPSVEDTRTHRVYNWIIGNNSVALNTASSIFGSPKPQDVKLSVMDADATNAYYPIDRIFQYTRSIFPVVLTNTLHGDAGRKGRIFAELLWCTASYLASKHIGDCKEVTLMERKMANLVAGLIDDTVNIEPIREACLKAVSNGKDECGSAETIGICFLLGGEATVTVPSFGLETTPLGGRCSHFALAAAVRWYELRQNEHEYATRKFHKIGLLAGASDGLDGPTACGGGVWVSAFPQPTINSPGVYRSAIQCLEHCNSYGFFKECDADAILPAKLTNTNVMDLIIGVAVVNR</sequence>
<comment type="caution">
    <text evidence="4">The sequence shown here is derived from an EMBL/GenBank/DDBJ whole genome shotgun (WGS) entry which is preliminary data.</text>
</comment>
<evidence type="ECO:0000259" key="2">
    <source>
        <dbReference type="Pfam" id="PF05161"/>
    </source>
</evidence>
<evidence type="ECO:0000313" key="5">
    <source>
        <dbReference type="Proteomes" id="UP000699462"/>
    </source>
</evidence>
<accession>A0A8T0DN62</accession>
<dbReference type="Gene3D" id="3.40.1480.10">
    <property type="entry name" value="MOFRL domain"/>
    <property type="match status" value="1"/>
</dbReference>
<name>A0A8T0DN62_9TREM</name>
<evidence type="ECO:0008006" key="6">
    <source>
        <dbReference type="Google" id="ProtNLM"/>
    </source>
</evidence>
<dbReference type="InterPro" id="IPR038614">
    <property type="entry name" value="GK_N_sf"/>
</dbReference>
<evidence type="ECO:0000313" key="4">
    <source>
        <dbReference type="EMBL" id="KAF8568766.1"/>
    </source>
</evidence>
<dbReference type="Pfam" id="PF05161">
    <property type="entry name" value="MOFRL"/>
    <property type="match status" value="1"/>
</dbReference>
<organism evidence="4 5">
    <name type="scientific">Paragonimus westermani</name>
    <dbReference type="NCBI Taxonomy" id="34504"/>
    <lineage>
        <taxon>Eukaryota</taxon>
        <taxon>Metazoa</taxon>
        <taxon>Spiralia</taxon>
        <taxon>Lophotrochozoa</taxon>
        <taxon>Platyhelminthes</taxon>
        <taxon>Trematoda</taxon>
        <taxon>Digenea</taxon>
        <taxon>Plagiorchiida</taxon>
        <taxon>Troglotremata</taxon>
        <taxon>Troglotrematidae</taxon>
        <taxon>Paragonimus</taxon>
    </lineage>
</organism>
<dbReference type="InterPro" id="IPR039760">
    <property type="entry name" value="MOFRL_protein"/>
</dbReference>
<protein>
    <recommendedName>
        <fullName evidence="6">Glycerate 2-kinase</fullName>
    </recommendedName>
</protein>
<dbReference type="PANTHER" id="PTHR12227:SF0">
    <property type="entry name" value="GLYCERATE KINASE"/>
    <property type="match status" value="1"/>
</dbReference>
<dbReference type="Gene3D" id="3.40.50.10180">
    <property type="entry name" value="Glycerate kinase, MOFRL-like N-terminal domain"/>
    <property type="match status" value="1"/>
</dbReference>
<dbReference type="InterPro" id="IPR007835">
    <property type="entry name" value="MOFRL"/>
</dbReference>
<dbReference type="AlphaFoldDB" id="A0A8T0DN62"/>